<dbReference type="InterPro" id="IPR051053">
    <property type="entry name" value="ECH/Chromodomain_protein"/>
</dbReference>
<dbReference type="InterPro" id="IPR001753">
    <property type="entry name" value="Enoyl-CoA_hydra/iso"/>
</dbReference>
<accession>A0A381RUH1</accession>
<dbReference type="Gene3D" id="3.90.226.10">
    <property type="entry name" value="2-enoyl-CoA Hydratase, Chain A, domain 1"/>
    <property type="match status" value="1"/>
</dbReference>
<dbReference type="Gene3D" id="1.10.12.10">
    <property type="entry name" value="Lyase 2-enoyl-coa Hydratase, Chain A, domain 2"/>
    <property type="match status" value="1"/>
</dbReference>
<dbReference type="AlphaFoldDB" id="A0A381RUH1"/>
<dbReference type="PANTHER" id="PTHR43684">
    <property type="match status" value="1"/>
</dbReference>
<comment type="similarity">
    <text evidence="1">Belongs to the enoyl-CoA hydratase/isomerase family.</text>
</comment>
<dbReference type="InterPro" id="IPR029045">
    <property type="entry name" value="ClpP/crotonase-like_dom_sf"/>
</dbReference>
<sequence length="286" mass="31453">MYETIRYAVEDPIATITLNRPDRLNALTGLMLAELQQAMKAAEEDERVVGILLTGAGRGFCAGADMERLQATSQGKTRSSVEVKPTEKPGDFDMLGDDYRLGHAYLMAIRKPIVAAINGPCAGLGFVIAMLCDIRFASDRALFTTAFAQRGLVAEHGISWLLPRLVGPANAMDILLTGRKFDGAEAERLGVVNRMIEHDRLLEHTRTYLATMATTAAPKSLQSMKHQVYKHLDVSLGDALRESLALMEQSLRHADFKEGVNSYLEKRPPRFTRIVIGPPTTEAPSE</sequence>
<evidence type="ECO:0008006" key="3">
    <source>
        <dbReference type="Google" id="ProtNLM"/>
    </source>
</evidence>
<dbReference type="Pfam" id="PF00378">
    <property type="entry name" value="ECH_1"/>
    <property type="match status" value="1"/>
</dbReference>
<reference evidence="2" key="1">
    <citation type="submission" date="2018-05" db="EMBL/GenBank/DDBJ databases">
        <authorList>
            <person name="Lanie J.A."/>
            <person name="Ng W.-L."/>
            <person name="Kazmierczak K.M."/>
            <person name="Andrzejewski T.M."/>
            <person name="Davidsen T.M."/>
            <person name="Wayne K.J."/>
            <person name="Tettelin H."/>
            <person name="Glass J.I."/>
            <person name="Rusch D."/>
            <person name="Podicherti R."/>
            <person name="Tsui H.-C.T."/>
            <person name="Winkler M.E."/>
        </authorList>
    </citation>
    <scope>NUCLEOTIDE SEQUENCE</scope>
</reference>
<organism evidence="2">
    <name type="scientific">marine metagenome</name>
    <dbReference type="NCBI Taxonomy" id="408172"/>
    <lineage>
        <taxon>unclassified sequences</taxon>
        <taxon>metagenomes</taxon>
        <taxon>ecological metagenomes</taxon>
    </lineage>
</organism>
<name>A0A381RUH1_9ZZZZ</name>
<dbReference type="SUPFAM" id="SSF52096">
    <property type="entry name" value="ClpP/crotonase"/>
    <property type="match status" value="1"/>
</dbReference>
<dbReference type="CDD" id="cd06558">
    <property type="entry name" value="crotonase-like"/>
    <property type="match status" value="1"/>
</dbReference>
<dbReference type="PANTHER" id="PTHR43684:SF4">
    <property type="entry name" value="ENOYL-COA HYDRATASE_ISOMERASE FAMILY PROTEIN (AFU_ORTHOLOGUE AFUA_1G01890)"/>
    <property type="match status" value="1"/>
</dbReference>
<gene>
    <name evidence="2" type="ORF">METZ01_LOCUS47583</name>
</gene>
<proteinExistence type="inferred from homology"/>
<evidence type="ECO:0000256" key="1">
    <source>
        <dbReference type="ARBA" id="ARBA00005254"/>
    </source>
</evidence>
<protein>
    <recommendedName>
        <fullName evidence="3">Enoyl-CoA hydratase</fullName>
    </recommendedName>
</protein>
<dbReference type="InterPro" id="IPR014748">
    <property type="entry name" value="Enoyl-CoA_hydra_C"/>
</dbReference>
<evidence type="ECO:0000313" key="2">
    <source>
        <dbReference type="EMBL" id="SUZ94729.1"/>
    </source>
</evidence>
<dbReference type="EMBL" id="UINC01002261">
    <property type="protein sequence ID" value="SUZ94729.1"/>
    <property type="molecule type" value="Genomic_DNA"/>
</dbReference>